<proteinExistence type="predicted"/>
<accession>A0A643JUZ3</accession>
<protein>
    <submittedName>
        <fullName evidence="1">Uncharacterized protein</fullName>
    </submittedName>
</protein>
<sequence>MAHDRIHAREPTHDIDRWTEGTIEAVEERDGHWVVHARNDTNESVELVVTLAIRDLFLSRLDIEDGASPVGERFWYRKKGG</sequence>
<organism evidence="1">
    <name type="scientific">Haloferax sp. CBA1149</name>
    <dbReference type="NCBI Taxonomy" id="2650753"/>
    <lineage>
        <taxon>Archaea</taxon>
        <taxon>Methanobacteriati</taxon>
        <taxon>Methanobacteriota</taxon>
        <taxon>Stenosarchaea group</taxon>
        <taxon>Halobacteria</taxon>
        <taxon>Halobacteriales</taxon>
        <taxon>Haloferacaceae</taxon>
        <taxon>Haloferax</taxon>
    </lineage>
</organism>
<dbReference type="EMBL" id="VZUS01000001">
    <property type="protein sequence ID" value="KAB1186904.1"/>
    <property type="molecule type" value="Genomic_DNA"/>
</dbReference>
<gene>
    <name evidence="1" type="ORF">Hfx1149_02225</name>
</gene>
<dbReference type="AlphaFoldDB" id="A0A643JUZ3"/>
<dbReference type="Pfam" id="PF25260">
    <property type="entry name" value="DUF7861"/>
    <property type="match status" value="1"/>
</dbReference>
<reference evidence="1" key="1">
    <citation type="submission" date="2019-09" db="EMBL/GenBank/DDBJ databases">
        <title>Genomic analysis of Haloferax sp. CBA1149.</title>
        <authorList>
            <person name="Roh S.W."/>
        </authorList>
    </citation>
    <scope>NUCLEOTIDE SEQUENCE</scope>
    <source>
        <strain evidence="1">CBA1149</strain>
    </source>
</reference>
<dbReference type="InterPro" id="IPR057183">
    <property type="entry name" value="DUF7861"/>
</dbReference>
<evidence type="ECO:0000313" key="1">
    <source>
        <dbReference type="EMBL" id="KAB1186904.1"/>
    </source>
</evidence>
<comment type="caution">
    <text evidence="1">The sequence shown here is derived from an EMBL/GenBank/DDBJ whole genome shotgun (WGS) entry which is preliminary data.</text>
</comment>
<dbReference type="RefSeq" id="WP_151135026.1">
    <property type="nucleotide sequence ID" value="NZ_VZUS01000001.1"/>
</dbReference>
<name>A0A643JUZ3_9EURY</name>